<dbReference type="EMBL" id="RDSM01000001">
    <property type="protein sequence ID" value="RXH58183.1"/>
    <property type="molecule type" value="Genomic_DNA"/>
</dbReference>
<dbReference type="InterPro" id="IPR051604">
    <property type="entry name" value="Ergot_Alk_Oxidoreductase"/>
</dbReference>
<dbReference type="OrthoDB" id="9794300at2"/>
<evidence type="ECO:0000313" key="2">
    <source>
        <dbReference type="EMBL" id="RXH58183.1"/>
    </source>
</evidence>
<proteinExistence type="predicted"/>
<dbReference type="CDD" id="cd05269">
    <property type="entry name" value="TMR_SDR_a"/>
    <property type="match status" value="1"/>
</dbReference>
<dbReference type="Pfam" id="PF05368">
    <property type="entry name" value="NmrA"/>
    <property type="match status" value="1"/>
</dbReference>
<dbReference type="SUPFAM" id="SSF51735">
    <property type="entry name" value="NAD(P)-binding Rossmann-fold domains"/>
    <property type="match status" value="1"/>
</dbReference>
<accession>A0A4Q0T3K0</accession>
<dbReference type="Gene3D" id="3.40.50.720">
    <property type="entry name" value="NAD(P)-binding Rossmann-like Domain"/>
    <property type="match status" value="1"/>
</dbReference>
<evidence type="ECO:0000313" key="3">
    <source>
        <dbReference type="Proteomes" id="UP000289437"/>
    </source>
</evidence>
<dbReference type="RefSeq" id="WP_128912218.1">
    <property type="nucleotide sequence ID" value="NZ_RDSM01000001.1"/>
</dbReference>
<reference evidence="3" key="2">
    <citation type="submission" date="2019-02" db="EMBL/GenBank/DDBJ databases">
        <title>Granulicella sibirica sp. nov., a psychrotolerant acidobacterium isolated from an organic soil layer in forested tundra, West Siberia.</title>
        <authorList>
            <person name="Oshkin I.Y."/>
            <person name="Kulichevskaya I.S."/>
            <person name="Rijpstra W.I.C."/>
            <person name="Sinninghe Damste J.S."/>
            <person name="Rakitin A.L."/>
            <person name="Ravin N.V."/>
            <person name="Dedysh S.N."/>
        </authorList>
    </citation>
    <scope>NUCLEOTIDE SEQUENCE [LARGE SCALE GENOMIC DNA]</scope>
    <source>
        <strain evidence="3">AF10</strain>
    </source>
</reference>
<dbReference type="InterPro" id="IPR008030">
    <property type="entry name" value="NmrA-like"/>
</dbReference>
<organism evidence="2 3">
    <name type="scientific">Granulicella sibirica</name>
    <dbReference type="NCBI Taxonomy" id="2479048"/>
    <lineage>
        <taxon>Bacteria</taxon>
        <taxon>Pseudomonadati</taxon>
        <taxon>Acidobacteriota</taxon>
        <taxon>Terriglobia</taxon>
        <taxon>Terriglobales</taxon>
        <taxon>Acidobacteriaceae</taxon>
        <taxon>Granulicella</taxon>
    </lineage>
</organism>
<dbReference type="PANTHER" id="PTHR43162:SF1">
    <property type="entry name" value="PRESTALK A DIFFERENTIATION PROTEIN A"/>
    <property type="match status" value="1"/>
</dbReference>
<keyword evidence="3" id="KW-1185">Reference proteome</keyword>
<comment type="caution">
    <text evidence="2">The sequence shown here is derived from an EMBL/GenBank/DDBJ whole genome shotgun (WGS) entry which is preliminary data.</text>
</comment>
<dbReference type="Gene3D" id="3.90.25.10">
    <property type="entry name" value="UDP-galactose 4-epimerase, domain 1"/>
    <property type="match status" value="1"/>
</dbReference>
<dbReference type="Proteomes" id="UP000289437">
    <property type="component" value="Unassembled WGS sequence"/>
</dbReference>
<dbReference type="AlphaFoldDB" id="A0A4Q0T3K0"/>
<dbReference type="PANTHER" id="PTHR43162">
    <property type="match status" value="1"/>
</dbReference>
<reference evidence="2 3" key="1">
    <citation type="submission" date="2018-11" db="EMBL/GenBank/DDBJ databases">
        <authorList>
            <person name="Mardanov A.V."/>
            <person name="Ravin N.V."/>
            <person name="Dedysh S.N."/>
        </authorList>
    </citation>
    <scope>NUCLEOTIDE SEQUENCE [LARGE SCALE GENOMIC DNA]</scope>
    <source>
        <strain evidence="2 3">AF10</strain>
    </source>
</reference>
<gene>
    <name evidence="2" type="ORF">GRAN_1493</name>
</gene>
<sequence length="291" mass="32075">MATKARVLVMGATGQVGGALLPLLSEKSDVEVIAAVRNQAKAAHLSVPTVHLDLDDFTTFAPALRGIDRIFMATGYTVDMLRQSKDLVNCAKRAGVQQIVHLGACGDNDTRVPHYGWHQFIERYIEWSGITFTHLRPEIFMQNLLGYGGESYVKQGVIKHYVGAAKLSWVDCGDVAAVAAECLADPAKHAGMTYRMGYEAKTYYDLAQTFTEVLGQRFTYEPQSPAEFLRNVLAAGAEPAYMKCVFDSYTDFTNGVDIGADEVFDNLPSLIGRNPSTLADFANKHAERFRY</sequence>
<name>A0A4Q0T3K0_9BACT</name>
<dbReference type="InterPro" id="IPR036291">
    <property type="entry name" value="NAD(P)-bd_dom_sf"/>
</dbReference>
<feature type="domain" description="NmrA-like" evidence="1">
    <location>
        <begin position="4"/>
        <end position="267"/>
    </location>
</feature>
<protein>
    <submittedName>
        <fullName evidence="2">Oxidoreductase</fullName>
    </submittedName>
</protein>
<evidence type="ECO:0000259" key="1">
    <source>
        <dbReference type="Pfam" id="PF05368"/>
    </source>
</evidence>